<reference evidence="2 3" key="1">
    <citation type="submission" date="2019-02" db="EMBL/GenBank/DDBJ databases">
        <title>Genome sequencing of the rare red list fungi Bondarzewia mesenterica.</title>
        <authorList>
            <person name="Buettner E."/>
            <person name="Kellner H."/>
        </authorList>
    </citation>
    <scope>NUCLEOTIDE SEQUENCE [LARGE SCALE GENOMIC DNA]</scope>
    <source>
        <strain evidence="2 3">DSM 108281</strain>
    </source>
</reference>
<comment type="caution">
    <text evidence="2">The sequence shown here is derived from an EMBL/GenBank/DDBJ whole genome shotgun (WGS) entry which is preliminary data.</text>
</comment>
<feature type="compositionally biased region" description="Basic and acidic residues" evidence="1">
    <location>
        <begin position="1"/>
        <end position="12"/>
    </location>
</feature>
<evidence type="ECO:0000313" key="2">
    <source>
        <dbReference type="EMBL" id="THH15335.1"/>
    </source>
</evidence>
<gene>
    <name evidence="2" type="ORF">EW146_g5114</name>
</gene>
<dbReference type="AlphaFoldDB" id="A0A4S4LT13"/>
<evidence type="ECO:0000256" key="1">
    <source>
        <dbReference type="SAM" id="MobiDB-lite"/>
    </source>
</evidence>
<protein>
    <submittedName>
        <fullName evidence="2">Uncharacterized protein</fullName>
    </submittedName>
</protein>
<evidence type="ECO:0000313" key="3">
    <source>
        <dbReference type="Proteomes" id="UP000310158"/>
    </source>
</evidence>
<dbReference type="OrthoDB" id="2588098at2759"/>
<keyword evidence="3" id="KW-1185">Reference proteome</keyword>
<sequence>MDSLTEAEKQELQKGASDESDGEEQEDTANDNDNDAKKRRSVNTIEKPKDLISGEVQVRELASLTRVERGQGQGQEDDSHAMVLRNLTQCEDALIEWPRTSRKEWRLDRVTFGEVLVARTCRSTDPDISMFYDGNIRQGVWAGHRFDRVCANELELQVKDTNTDGEWTVVRLEDEVMKEVAAIWKS</sequence>
<feature type="compositionally biased region" description="Acidic residues" evidence="1">
    <location>
        <begin position="18"/>
        <end position="33"/>
    </location>
</feature>
<dbReference type="Proteomes" id="UP000310158">
    <property type="component" value="Unassembled WGS sequence"/>
</dbReference>
<feature type="region of interest" description="Disordered" evidence="1">
    <location>
        <begin position="1"/>
        <end position="50"/>
    </location>
</feature>
<organism evidence="2 3">
    <name type="scientific">Bondarzewia mesenterica</name>
    <dbReference type="NCBI Taxonomy" id="1095465"/>
    <lineage>
        <taxon>Eukaryota</taxon>
        <taxon>Fungi</taxon>
        <taxon>Dikarya</taxon>
        <taxon>Basidiomycota</taxon>
        <taxon>Agaricomycotina</taxon>
        <taxon>Agaricomycetes</taxon>
        <taxon>Russulales</taxon>
        <taxon>Bondarzewiaceae</taxon>
        <taxon>Bondarzewia</taxon>
    </lineage>
</organism>
<dbReference type="EMBL" id="SGPL01000215">
    <property type="protein sequence ID" value="THH15335.1"/>
    <property type="molecule type" value="Genomic_DNA"/>
</dbReference>
<proteinExistence type="predicted"/>
<name>A0A4S4LT13_9AGAM</name>
<accession>A0A4S4LT13</accession>